<evidence type="ECO:0000256" key="1">
    <source>
        <dbReference type="SAM" id="MobiDB-lite"/>
    </source>
</evidence>
<accession>A0A2S2NK19</accession>
<protein>
    <submittedName>
        <fullName evidence="2">Uncharacterized protein</fullName>
    </submittedName>
</protein>
<proteinExistence type="predicted"/>
<sequence length="321" mass="36023">MSADENESVDIQLSNWRSNNSSRIDLEEELNRMERPSRVFNSHHHLSMPPVLTDTINMEQNEQVRSSRDNTYDESSSSTTQNAGSIEVASVPMNDESEEDDRRGCNVNLTLWRKDIVVKHVGHDHRPAHTRSVRLSKKFVDQPYVIVKRSSPSQDSSHRVTRTNRSVNVSSTNRGYNDHPPGRSQTPEQELPKLQVIENVMEHDNSDNQYDEVYPAHVQEGILSVSSHNDADSGDDRGSSHFLVSENHNINADEENRNGTLDIPNETPRTRVVPSIMSPTPFSPPPESPSDTPEILATGVNNDLPDVPAVIPLITNNDDNQ</sequence>
<feature type="compositionally biased region" description="Polar residues" evidence="1">
    <location>
        <begin position="163"/>
        <end position="175"/>
    </location>
</feature>
<evidence type="ECO:0000313" key="2">
    <source>
        <dbReference type="EMBL" id="MBY17478.1"/>
    </source>
</evidence>
<feature type="compositionally biased region" description="Polar residues" evidence="1">
    <location>
        <begin position="73"/>
        <end position="84"/>
    </location>
</feature>
<name>A0A2S2NK19_SCHGA</name>
<dbReference type="EMBL" id="GGMR01004859">
    <property type="protein sequence ID" value="MBY17478.1"/>
    <property type="molecule type" value="Transcribed_RNA"/>
</dbReference>
<reference evidence="2" key="1">
    <citation type="submission" date="2018-04" db="EMBL/GenBank/DDBJ databases">
        <title>Transcriptome of Schizaphis graminum biotype I.</title>
        <authorList>
            <person name="Scully E.D."/>
            <person name="Geib S.M."/>
            <person name="Palmer N.A."/>
            <person name="Koch K."/>
            <person name="Bradshaw J."/>
            <person name="Heng-Moss T."/>
            <person name="Sarath G."/>
        </authorList>
    </citation>
    <scope>NUCLEOTIDE SEQUENCE</scope>
</reference>
<feature type="region of interest" description="Disordered" evidence="1">
    <location>
        <begin position="253"/>
        <end position="306"/>
    </location>
</feature>
<feature type="region of interest" description="Disordered" evidence="1">
    <location>
        <begin position="62"/>
        <end position="102"/>
    </location>
</feature>
<feature type="region of interest" description="Disordered" evidence="1">
    <location>
        <begin position="1"/>
        <end position="21"/>
    </location>
</feature>
<dbReference type="AlphaFoldDB" id="A0A2S2NK19"/>
<organism evidence="2">
    <name type="scientific">Schizaphis graminum</name>
    <name type="common">Green bug aphid</name>
    <dbReference type="NCBI Taxonomy" id="13262"/>
    <lineage>
        <taxon>Eukaryota</taxon>
        <taxon>Metazoa</taxon>
        <taxon>Ecdysozoa</taxon>
        <taxon>Arthropoda</taxon>
        <taxon>Hexapoda</taxon>
        <taxon>Insecta</taxon>
        <taxon>Pterygota</taxon>
        <taxon>Neoptera</taxon>
        <taxon>Paraneoptera</taxon>
        <taxon>Hemiptera</taxon>
        <taxon>Sternorrhyncha</taxon>
        <taxon>Aphidomorpha</taxon>
        <taxon>Aphidoidea</taxon>
        <taxon>Aphididae</taxon>
        <taxon>Aphidini</taxon>
        <taxon>Schizaphis</taxon>
    </lineage>
</organism>
<feature type="compositionally biased region" description="Polar residues" evidence="1">
    <location>
        <begin position="9"/>
        <end position="21"/>
    </location>
</feature>
<gene>
    <name evidence="2" type="ORF">g.91817</name>
</gene>
<feature type="region of interest" description="Disordered" evidence="1">
    <location>
        <begin position="147"/>
        <end position="189"/>
    </location>
</feature>